<reference evidence="3 5" key="2">
    <citation type="submission" date="2018-06" db="EMBL/GenBank/DDBJ databases">
        <authorList>
            <consortium name="Pathogen Informatics"/>
            <person name="Doyle S."/>
        </authorList>
    </citation>
    <scope>NUCLEOTIDE SEQUENCE [LARGE SCALE GENOMIC DNA]</scope>
    <source>
        <strain evidence="3 5">NCTC11401</strain>
    </source>
</reference>
<evidence type="ECO:0000313" key="4">
    <source>
        <dbReference type="Proteomes" id="UP000186808"/>
    </source>
</evidence>
<keyword evidence="4" id="KW-1185">Reference proteome</keyword>
<protein>
    <submittedName>
        <fullName evidence="3">Uncharacterized protein</fullName>
    </submittedName>
</protein>
<evidence type="ECO:0000256" key="1">
    <source>
        <dbReference type="SAM" id="Phobius"/>
    </source>
</evidence>
<proteinExistence type="predicted"/>
<gene>
    <name evidence="3" type="ORF">NCTC11401_02148</name>
    <name evidence="2" type="ORF">SAMN05421777_11747</name>
</gene>
<dbReference type="EMBL" id="FTNL01000017">
    <property type="protein sequence ID" value="SIR62321.1"/>
    <property type="molecule type" value="Genomic_DNA"/>
</dbReference>
<evidence type="ECO:0000313" key="5">
    <source>
        <dbReference type="Proteomes" id="UP000254374"/>
    </source>
</evidence>
<accession>A0A377GL17</accession>
<feature type="transmembrane region" description="Helical" evidence="1">
    <location>
        <begin position="40"/>
        <end position="63"/>
    </location>
</feature>
<dbReference type="AlphaFoldDB" id="A0A377GL17"/>
<dbReference type="RefSeq" id="WP_058466887.1">
    <property type="nucleotide sequence ID" value="NZ_CAAAIX010000016.1"/>
</dbReference>
<dbReference type="Proteomes" id="UP000254374">
    <property type="component" value="Unassembled WGS sequence"/>
</dbReference>
<keyword evidence="1" id="KW-0812">Transmembrane</keyword>
<keyword evidence="1" id="KW-1133">Transmembrane helix</keyword>
<name>A0A377GL17_9GAMM</name>
<organism evidence="3 5">
    <name type="scientific">Fluoribacter gormanii</name>
    <dbReference type="NCBI Taxonomy" id="464"/>
    <lineage>
        <taxon>Bacteria</taxon>
        <taxon>Pseudomonadati</taxon>
        <taxon>Pseudomonadota</taxon>
        <taxon>Gammaproteobacteria</taxon>
        <taxon>Legionellales</taxon>
        <taxon>Legionellaceae</taxon>
        <taxon>Fluoribacter</taxon>
    </lineage>
</organism>
<dbReference type="EMBL" id="UGGV01000001">
    <property type="protein sequence ID" value="STO25314.1"/>
    <property type="molecule type" value="Genomic_DNA"/>
</dbReference>
<evidence type="ECO:0000313" key="3">
    <source>
        <dbReference type="EMBL" id="STO25314.1"/>
    </source>
</evidence>
<feature type="transmembrane region" description="Helical" evidence="1">
    <location>
        <begin position="84"/>
        <end position="104"/>
    </location>
</feature>
<dbReference type="Proteomes" id="UP000186808">
    <property type="component" value="Unassembled WGS sequence"/>
</dbReference>
<sequence length="148" mass="16040">MSKSRTLESNFKGSAALISQSFFYDNEVKPFEPFHSSLDALTRFAGIFTGMGYTAGYSFYFAFKCVGAILHLNELDSDRGAVPAIFAGGVSLGYLLLTLGAIPLNTIDFVGSTFNTIRNSSARSTLQENAENLAESSDVSSQEIRVRP</sequence>
<dbReference type="STRING" id="464.Lgor_0374"/>
<reference evidence="2 4" key="1">
    <citation type="submission" date="2017-01" db="EMBL/GenBank/DDBJ databases">
        <authorList>
            <person name="Varghese N."/>
            <person name="Submissions S."/>
        </authorList>
    </citation>
    <scope>NUCLEOTIDE SEQUENCE [LARGE SCALE GENOMIC DNA]</scope>
    <source>
        <strain evidence="2 4">ATCC 33342</strain>
    </source>
</reference>
<keyword evidence="1" id="KW-0472">Membrane</keyword>
<evidence type="ECO:0000313" key="2">
    <source>
        <dbReference type="EMBL" id="SIR62321.1"/>
    </source>
</evidence>